<dbReference type="PANTHER" id="PTHR47974:SF9">
    <property type="entry name" value="RECEPTOR-LIKE SERINE_THREONINE-PROTEIN KINASE"/>
    <property type="match status" value="1"/>
</dbReference>
<evidence type="ECO:0000256" key="2">
    <source>
        <dbReference type="ARBA" id="ARBA00004167"/>
    </source>
</evidence>
<protein>
    <submittedName>
        <fullName evidence="12">OLC1v1034307C1</fullName>
    </submittedName>
</protein>
<organism evidence="12 13">
    <name type="scientific">Oldenlandia corymbosa var. corymbosa</name>
    <dbReference type="NCBI Taxonomy" id="529605"/>
    <lineage>
        <taxon>Eukaryota</taxon>
        <taxon>Viridiplantae</taxon>
        <taxon>Streptophyta</taxon>
        <taxon>Embryophyta</taxon>
        <taxon>Tracheophyta</taxon>
        <taxon>Spermatophyta</taxon>
        <taxon>Magnoliopsida</taxon>
        <taxon>eudicotyledons</taxon>
        <taxon>Gunneridae</taxon>
        <taxon>Pentapetalae</taxon>
        <taxon>asterids</taxon>
        <taxon>lamiids</taxon>
        <taxon>Gentianales</taxon>
        <taxon>Rubiaceae</taxon>
        <taxon>Rubioideae</taxon>
        <taxon>Spermacoceae</taxon>
        <taxon>Hedyotis-Oldenlandia complex</taxon>
        <taxon>Oldenlandia</taxon>
    </lineage>
</organism>
<comment type="function">
    <text evidence="1">Involved in sporophytic self-incompatibility system (the inability of flowering plants to achieve self-fertilization).</text>
</comment>
<sequence>MAQLVMMIWAYTLCFSCALFLSLSVGSSSNSANTASTQQLPNGFKVSANPKVSSFQPLITDSDGNYSLGFLRFNQNQLNLAVIHAASSETIWLANMTPLPRWSDHTQLTFNGGLAVSDSGSSAVFWSTPAVNGARVFLSNDSNLQIQASDGSVLWQSFDNPSDTLVENQNFTSAMALVSANGIYSMRLGPDFMGLYAVLKSGTNPGQMYFKNRALQVKATIVPGRPIYLVLQSDGFLGMYQNGTRPVDLQPFNSYQQPVSGVRRLRMESDGNLNGYFWDGSNWILDYQAVKNNCELPSSCGPYGLCESGKGCSCLNNQSKSDSGRCVSPGNHNLVDFCSVYGSKYKPLRYNGVDLPYKELMGYQQMENYEQCESGCRQNCTCWGIVYSNASGFCYIIDYPIQSLVTVSDESKMGFFKVSEGVGKSKMDIGLGVGVGVVCVAVVVFGGLVGLAWYRFKKNGTKRGVNGYVKEDGVVGVGPYKDLGTASFRSIELSAER</sequence>
<feature type="signal peptide" evidence="10">
    <location>
        <begin position="1"/>
        <end position="18"/>
    </location>
</feature>
<keyword evidence="13" id="KW-1185">Reference proteome</keyword>
<feature type="chain" id="PRO_5043762895" evidence="10">
    <location>
        <begin position="19"/>
        <end position="497"/>
    </location>
</feature>
<evidence type="ECO:0000313" key="12">
    <source>
        <dbReference type="EMBL" id="CAI9097810.1"/>
    </source>
</evidence>
<dbReference type="Proteomes" id="UP001161247">
    <property type="component" value="Chromosome 3"/>
</dbReference>
<feature type="transmembrane region" description="Helical" evidence="9">
    <location>
        <begin position="429"/>
        <end position="454"/>
    </location>
</feature>
<keyword evidence="3 9" id="KW-0812">Transmembrane</keyword>
<feature type="domain" description="Apple" evidence="11">
    <location>
        <begin position="338"/>
        <end position="420"/>
    </location>
</feature>
<keyword evidence="7" id="KW-1015">Disulfide bond</keyword>
<dbReference type="InterPro" id="IPR000858">
    <property type="entry name" value="S_locus_glycoprot_dom"/>
</dbReference>
<evidence type="ECO:0000256" key="7">
    <source>
        <dbReference type="ARBA" id="ARBA00023157"/>
    </source>
</evidence>
<dbReference type="InterPro" id="IPR036426">
    <property type="entry name" value="Bulb-type_lectin_dom_sf"/>
</dbReference>
<gene>
    <name evidence="12" type="ORF">OLC1_LOCUS8198</name>
</gene>
<evidence type="ECO:0000256" key="1">
    <source>
        <dbReference type="ARBA" id="ARBA00003061"/>
    </source>
</evidence>
<dbReference type="SUPFAM" id="SSF51110">
    <property type="entry name" value="alpha-D-mannose-specific plant lectins"/>
    <property type="match status" value="1"/>
</dbReference>
<dbReference type="GO" id="GO:0016020">
    <property type="term" value="C:membrane"/>
    <property type="evidence" value="ECO:0007669"/>
    <property type="project" value="UniProtKB-SubCell"/>
</dbReference>
<evidence type="ECO:0000256" key="5">
    <source>
        <dbReference type="ARBA" id="ARBA00022989"/>
    </source>
</evidence>
<evidence type="ECO:0000256" key="6">
    <source>
        <dbReference type="ARBA" id="ARBA00023136"/>
    </source>
</evidence>
<dbReference type="Pfam" id="PF01453">
    <property type="entry name" value="B_lectin"/>
    <property type="match status" value="1"/>
</dbReference>
<comment type="subcellular location">
    <subcellularLocation>
        <location evidence="2">Membrane</location>
        <topology evidence="2">Single-pass membrane protein</topology>
    </subcellularLocation>
</comment>
<accession>A0AAV1CQF4</accession>
<keyword evidence="8" id="KW-0325">Glycoprotein</keyword>
<evidence type="ECO:0000256" key="9">
    <source>
        <dbReference type="SAM" id="Phobius"/>
    </source>
</evidence>
<evidence type="ECO:0000256" key="4">
    <source>
        <dbReference type="ARBA" id="ARBA00022729"/>
    </source>
</evidence>
<name>A0AAV1CQF4_OLDCO</name>
<dbReference type="InterPro" id="IPR001480">
    <property type="entry name" value="Bulb-type_lectin_dom"/>
</dbReference>
<dbReference type="AlphaFoldDB" id="A0AAV1CQF4"/>
<reference evidence="12" key="1">
    <citation type="submission" date="2023-03" db="EMBL/GenBank/DDBJ databases">
        <authorList>
            <person name="Julca I."/>
        </authorList>
    </citation>
    <scope>NUCLEOTIDE SEQUENCE</scope>
</reference>
<evidence type="ECO:0000256" key="3">
    <source>
        <dbReference type="ARBA" id="ARBA00022692"/>
    </source>
</evidence>
<evidence type="ECO:0000259" key="11">
    <source>
        <dbReference type="PROSITE" id="PS50948"/>
    </source>
</evidence>
<proteinExistence type="predicted"/>
<keyword evidence="4 10" id="KW-0732">Signal</keyword>
<keyword evidence="6 9" id="KW-0472">Membrane</keyword>
<keyword evidence="5 9" id="KW-1133">Transmembrane helix</keyword>
<dbReference type="PROSITE" id="PS50948">
    <property type="entry name" value="PAN"/>
    <property type="match status" value="1"/>
</dbReference>
<dbReference type="Pfam" id="PF00954">
    <property type="entry name" value="S_locus_glycop"/>
    <property type="match status" value="1"/>
</dbReference>
<dbReference type="InterPro" id="IPR003609">
    <property type="entry name" value="Pan_app"/>
</dbReference>
<dbReference type="PIRSF" id="PIRSF002686">
    <property type="entry name" value="SLG"/>
    <property type="match status" value="1"/>
</dbReference>
<dbReference type="PANTHER" id="PTHR47974">
    <property type="entry name" value="OS07G0415500 PROTEIN"/>
    <property type="match status" value="1"/>
</dbReference>
<evidence type="ECO:0000313" key="13">
    <source>
        <dbReference type="Proteomes" id="UP001161247"/>
    </source>
</evidence>
<evidence type="ECO:0000256" key="10">
    <source>
        <dbReference type="SAM" id="SignalP"/>
    </source>
</evidence>
<evidence type="ECO:0000256" key="8">
    <source>
        <dbReference type="ARBA" id="ARBA00023180"/>
    </source>
</evidence>
<dbReference type="InterPro" id="IPR035446">
    <property type="entry name" value="SLSG/EP1"/>
</dbReference>
<dbReference type="Gene3D" id="2.90.10.10">
    <property type="entry name" value="Bulb-type lectin domain"/>
    <property type="match status" value="1"/>
</dbReference>
<dbReference type="GO" id="GO:0048544">
    <property type="term" value="P:recognition of pollen"/>
    <property type="evidence" value="ECO:0007669"/>
    <property type="project" value="InterPro"/>
</dbReference>
<dbReference type="EMBL" id="OX459120">
    <property type="protein sequence ID" value="CAI9097810.1"/>
    <property type="molecule type" value="Genomic_DNA"/>
</dbReference>